<feature type="domain" description="ABC transmembrane type-1" evidence="10">
    <location>
        <begin position="86"/>
        <end position="281"/>
    </location>
</feature>
<dbReference type="RefSeq" id="WP_241564427.1">
    <property type="nucleotide sequence ID" value="NZ_SAUN01000001.1"/>
</dbReference>
<sequence>MDGRRSGHDPDAHFLIMADTPITAEPAPSGLSPRKRRQISLAVQYALFVAVLVAVALLADWPKIAENFFNGPVAAGMFPSLFTVALKNTLIFTLAGYLIGFVLGLVLALMRLSSVMPYRVVALVYIEIFRGLPALIIFLLLGFGLPIAFPGFALPGDIYGTVALALGLVAAAYMAESFRAGIQAVPKGQMEAARSLGMKPGRAMLSIILPQAIRIVIPPLTNELILLFKDSSLVFTLGVTAATTELTKFGSDTTIEQANSTPLIVAGATYLLITIPLGIVVRRLEARQGRKR</sequence>
<reference evidence="11 12" key="1">
    <citation type="submission" date="2019-01" db="EMBL/GenBank/DDBJ databases">
        <title>Sequencing the genomes of 1000 actinobacteria strains.</title>
        <authorList>
            <person name="Klenk H.-P."/>
        </authorList>
    </citation>
    <scope>NUCLEOTIDE SEQUENCE [LARGE SCALE GENOMIC DNA]</scope>
    <source>
        <strain evidence="11 12">DSM 43925</strain>
    </source>
</reference>
<evidence type="ECO:0000256" key="4">
    <source>
        <dbReference type="ARBA" id="ARBA00022475"/>
    </source>
</evidence>
<keyword evidence="5 9" id="KW-0812">Transmembrane</keyword>
<feature type="transmembrane region" description="Helical" evidence="9">
    <location>
        <begin position="158"/>
        <end position="182"/>
    </location>
</feature>
<evidence type="ECO:0000259" key="10">
    <source>
        <dbReference type="PROSITE" id="PS50928"/>
    </source>
</evidence>
<evidence type="ECO:0000256" key="8">
    <source>
        <dbReference type="ARBA" id="ARBA00023136"/>
    </source>
</evidence>
<feature type="transmembrane region" description="Helical" evidence="9">
    <location>
        <begin position="39"/>
        <end position="59"/>
    </location>
</feature>
<dbReference type="PROSITE" id="PS50928">
    <property type="entry name" value="ABC_TM1"/>
    <property type="match status" value="1"/>
</dbReference>
<dbReference type="EMBL" id="SAUN01000001">
    <property type="protein sequence ID" value="RVX44446.1"/>
    <property type="molecule type" value="Genomic_DNA"/>
</dbReference>
<evidence type="ECO:0000256" key="2">
    <source>
        <dbReference type="ARBA" id="ARBA00010072"/>
    </source>
</evidence>
<feature type="transmembrane region" description="Helical" evidence="9">
    <location>
        <begin position="131"/>
        <end position="152"/>
    </location>
</feature>
<evidence type="ECO:0000256" key="5">
    <source>
        <dbReference type="ARBA" id="ARBA00022692"/>
    </source>
</evidence>
<keyword evidence="7 9" id="KW-1133">Transmembrane helix</keyword>
<organism evidence="11 12">
    <name type="scientific">Nonomuraea polychroma</name>
    <dbReference type="NCBI Taxonomy" id="46176"/>
    <lineage>
        <taxon>Bacteria</taxon>
        <taxon>Bacillati</taxon>
        <taxon>Actinomycetota</taxon>
        <taxon>Actinomycetes</taxon>
        <taxon>Streptosporangiales</taxon>
        <taxon>Streptosporangiaceae</taxon>
        <taxon>Nonomuraea</taxon>
    </lineage>
</organism>
<dbReference type="GO" id="GO:0043190">
    <property type="term" value="C:ATP-binding cassette (ABC) transporter complex"/>
    <property type="evidence" value="ECO:0007669"/>
    <property type="project" value="InterPro"/>
</dbReference>
<dbReference type="Proteomes" id="UP000284824">
    <property type="component" value="Unassembled WGS sequence"/>
</dbReference>
<evidence type="ECO:0000256" key="3">
    <source>
        <dbReference type="ARBA" id="ARBA00022448"/>
    </source>
</evidence>
<comment type="similarity">
    <text evidence="2">Belongs to the binding-protein-dependent transport system permease family. HisMQ subfamily.</text>
</comment>
<gene>
    <name evidence="11" type="ORF">EDD27_7180</name>
</gene>
<dbReference type="CDD" id="cd06261">
    <property type="entry name" value="TM_PBP2"/>
    <property type="match status" value="1"/>
</dbReference>
<keyword evidence="12" id="KW-1185">Reference proteome</keyword>
<keyword evidence="3 9" id="KW-0813">Transport</keyword>
<proteinExistence type="inferred from homology"/>
<name>A0A438MFI3_9ACTN</name>
<evidence type="ECO:0000256" key="6">
    <source>
        <dbReference type="ARBA" id="ARBA00022970"/>
    </source>
</evidence>
<dbReference type="NCBIfam" id="TIGR01726">
    <property type="entry name" value="HEQRo_perm_3TM"/>
    <property type="match status" value="1"/>
</dbReference>
<accession>A0A438MFI3</accession>
<keyword evidence="4" id="KW-1003">Cell membrane</keyword>
<comment type="caution">
    <text evidence="11">The sequence shown here is derived from an EMBL/GenBank/DDBJ whole genome shotgun (WGS) entry which is preliminary data.</text>
</comment>
<comment type="subcellular location">
    <subcellularLocation>
        <location evidence="1 9">Cell membrane</location>
        <topology evidence="1 9">Multi-pass membrane protein</topology>
    </subcellularLocation>
</comment>
<keyword evidence="6" id="KW-0029">Amino-acid transport</keyword>
<evidence type="ECO:0000313" key="11">
    <source>
        <dbReference type="EMBL" id="RVX44446.1"/>
    </source>
</evidence>
<dbReference type="PANTHER" id="PTHR30614">
    <property type="entry name" value="MEMBRANE COMPONENT OF AMINO ACID ABC TRANSPORTER"/>
    <property type="match status" value="1"/>
</dbReference>
<evidence type="ECO:0000256" key="1">
    <source>
        <dbReference type="ARBA" id="ARBA00004651"/>
    </source>
</evidence>
<feature type="transmembrane region" description="Helical" evidence="9">
    <location>
        <begin position="90"/>
        <end position="110"/>
    </location>
</feature>
<dbReference type="SUPFAM" id="SSF161098">
    <property type="entry name" value="MetI-like"/>
    <property type="match status" value="1"/>
</dbReference>
<dbReference type="InterPro" id="IPR035906">
    <property type="entry name" value="MetI-like_sf"/>
</dbReference>
<keyword evidence="8 9" id="KW-0472">Membrane</keyword>
<dbReference type="PANTHER" id="PTHR30614:SF20">
    <property type="entry name" value="GLUTAMINE TRANSPORT SYSTEM PERMEASE PROTEIN GLNP"/>
    <property type="match status" value="1"/>
</dbReference>
<evidence type="ECO:0000313" key="12">
    <source>
        <dbReference type="Proteomes" id="UP000284824"/>
    </source>
</evidence>
<protein>
    <submittedName>
        <fullName evidence="11">Polar amino acid transport system permease protein</fullName>
    </submittedName>
</protein>
<dbReference type="GO" id="GO:0006865">
    <property type="term" value="P:amino acid transport"/>
    <property type="evidence" value="ECO:0007669"/>
    <property type="project" value="UniProtKB-KW"/>
</dbReference>
<evidence type="ECO:0000256" key="9">
    <source>
        <dbReference type="RuleBase" id="RU363032"/>
    </source>
</evidence>
<dbReference type="InterPro" id="IPR000515">
    <property type="entry name" value="MetI-like"/>
</dbReference>
<evidence type="ECO:0000256" key="7">
    <source>
        <dbReference type="ARBA" id="ARBA00022989"/>
    </source>
</evidence>
<dbReference type="Pfam" id="PF00528">
    <property type="entry name" value="BPD_transp_1"/>
    <property type="match status" value="1"/>
</dbReference>
<dbReference type="AlphaFoldDB" id="A0A438MFI3"/>
<dbReference type="InterPro" id="IPR010065">
    <property type="entry name" value="AA_ABC_transptr_permease_3TM"/>
</dbReference>
<dbReference type="Gene3D" id="1.10.3720.10">
    <property type="entry name" value="MetI-like"/>
    <property type="match status" value="1"/>
</dbReference>
<dbReference type="GO" id="GO:0022857">
    <property type="term" value="F:transmembrane transporter activity"/>
    <property type="evidence" value="ECO:0007669"/>
    <property type="project" value="InterPro"/>
</dbReference>
<dbReference type="InterPro" id="IPR043429">
    <property type="entry name" value="ArtM/GltK/GlnP/TcyL/YhdX-like"/>
</dbReference>
<feature type="transmembrane region" description="Helical" evidence="9">
    <location>
        <begin position="263"/>
        <end position="284"/>
    </location>
</feature>